<evidence type="ECO:0000256" key="1">
    <source>
        <dbReference type="SAM" id="Phobius"/>
    </source>
</evidence>
<dbReference type="KEGG" id="sbr:SY1_03300"/>
<sequence>MLTKAKCPACGGALELNPGLERGICVYCGSEFLVQEAIQKFKAEIDGLPTLKNMLIRAEQKLSDGDLKGAEALYEEILKGAPTCHEAWWGKFRSLLEGGYLPIRLVDCQHRVISLIKQGFIENAKKELKDIVAALDRADLQYLFGNNTTNALRAIEYAPEELKGVYQQKLDQILKDCKKISEDMKKLLTAREEELRKASIQEKKAVFLLVLGAILGGIMGYFWRGVIFGFILGMLWASETMKVKMIFLIILGTILVGGIMGYFWTGVIFGFIFGFILEVIREGRNEKGSADATTTDASLSSQTQ</sequence>
<dbReference type="Proteomes" id="UP000008957">
    <property type="component" value="Chromosome"/>
</dbReference>
<dbReference type="EMBL" id="FP929056">
    <property type="protein sequence ID" value="CBL27825.1"/>
    <property type="molecule type" value="Genomic_DNA"/>
</dbReference>
<keyword evidence="3" id="KW-1185">Reference proteome</keyword>
<gene>
    <name evidence="2" type="ORF">SY1_03300</name>
</gene>
<organism evidence="2 3">
    <name type="scientific">Fretibacterium fastidiosum</name>
    <dbReference type="NCBI Taxonomy" id="651822"/>
    <lineage>
        <taxon>Bacteria</taxon>
        <taxon>Thermotogati</taxon>
        <taxon>Synergistota</taxon>
        <taxon>Synergistia</taxon>
        <taxon>Synergistales</taxon>
        <taxon>Aminobacteriaceae</taxon>
        <taxon>Fretibacterium</taxon>
    </lineage>
</organism>
<feature type="transmembrane region" description="Helical" evidence="1">
    <location>
        <begin position="245"/>
        <end position="277"/>
    </location>
</feature>
<name>A0AB94IVQ9_9BACT</name>
<feature type="transmembrane region" description="Helical" evidence="1">
    <location>
        <begin position="206"/>
        <end position="233"/>
    </location>
</feature>
<reference evidence="2 3" key="2">
    <citation type="submission" date="2010-03" db="EMBL/GenBank/DDBJ databases">
        <authorList>
            <person name="Pajon A."/>
        </authorList>
    </citation>
    <scope>NUCLEOTIDE SEQUENCE [LARGE SCALE GENOMIC DNA]</scope>
    <source>
        <strain evidence="2 3">SGP1</strain>
    </source>
</reference>
<dbReference type="AlphaFoldDB" id="A0AB94IVQ9"/>
<keyword evidence="1" id="KW-0472">Membrane</keyword>
<evidence type="ECO:0000313" key="2">
    <source>
        <dbReference type="EMBL" id="CBL27825.1"/>
    </source>
</evidence>
<protein>
    <submittedName>
        <fullName evidence="2">Uncharacterized protein</fullName>
    </submittedName>
</protein>
<keyword evidence="1" id="KW-0812">Transmembrane</keyword>
<keyword evidence="1" id="KW-1133">Transmembrane helix</keyword>
<accession>A0AB94IVQ9</accession>
<evidence type="ECO:0000313" key="3">
    <source>
        <dbReference type="Proteomes" id="UP000008957"/>
    </source>
</evidence>
<reference evidence="3" key="1">
    <citation type="submission" date="2010-03" db="EMBL/GenBank/DDBJ databases">
        <title>The genome sequence of Synergistetes sp. SGP1.</title>
        <authorList>
            <consortium name="metaHIT consortium -- http://www.metahit.eu/"/>
            <person name="Pajon A."/>
            <person name="Turner K."/>
            <person name="Parkhill J."/>
            <person name="Wade W."/>
            <person name="Vartoukian S."/>
        </authorList>
    </citation>
    <scope>NUCLEOTIDE SEQUENCE [LARGE SCALE GENOMIC DNA]</scope>
    <source>
        <strain evidence="3">SGP1</strain>
    </source>
</reference>
<proteinExistence type="predicted"/>